<dbReference type="EC" id="1.8.1.2" evidence="11"/>
<comment type="cofactor">
    <cofactor evidence="11">
        <name>siroheme</name>
        <dbReference type="ChEBI" id="CHEBI:60052"/>
    </cofactor>
    <text evidence="11">Binds 1 siroheme per subunit.</text>
</comment>
<comment type="catalytic activity">
    <reaction evidence="11">
        <text>hydrogen sulfide + 3 NADP(+) + 3 H2O = sulfite + 3 NADPH + 4 H(+)</text>
        <dbReference type="Rhea" id="RHEA:13801"/>
        <dbReference type="ChEBI" id="CHEBI:15377"/>
        <dbReference type="ChEBI" id="CHEBI:15378"/>
        <dbReference type="ChEBI" id="CHEBI:17359"/>
        <dbReference type="ChEBI" id="CHEBI:29919"/>
        <dbReference type="ChEBI" id="CHEBI:57783"/>
        <dbReference type="ChEBI" id="CHEBI:58349"/>
        <dbReference type="EC" id="1.8.1.2"/>
    </reaction>
</comment>
<keyword evidence="6 11" id="KW-0521">NADP</keyword>
<dbReference type="RefSeq" id="WP_353567903.1">
    <property type="nucleotide sequence ID" value="NZ_BAABRI010000017.1"/>
</dbReference>
<protein>
    <recommendedName>
        <fullName evidence="11">Sulfite reductase [NADPH] hemoprotein beta-component</fullName>
        <shortName evidence="11">SiR-HP</shortName>
        <shortName evidence="11">SiRHP</shortName>
        <ecNumber evidence="11">1.8.1.2</ecNumber>
    </recommendedName>
</protein>
<dbReference type="PRINTS" id="PR00397">
    <property type="entry name" value="SIROHAEM"/>
</dbReference>
<feature type="domain" description="Nitrite/Sulfite reductase ferredoxin-like" evidence="13">
    <location>
        <begin position="69"/>
        <end position="130"/>
    </location>
</feature>
<feature type="binding site" evidence="11">
    <location>
        <position position="473"/>
    </location>
    <ligand>
        <name>[4Fe-4S] cluster</name>
        <dbReference type="ChEBI" id="CHEBI:49883"/>
    </ligand>
</feature>
<comment type="subunit">
    <text evidence="11">Alpha(8)-beta(8). The alpha component is a flavoprotein, the beta component is a hemoprotein.</text>
</comment>
<evidence type="ECO:0000259" key="13">
    <source>
        <dbReference type="Pfam" id="PF03460"/>
    </source>
</evidence>
<comment type="function">
    <text evidence="11">Component of the sulfite reductase complex that catalyzes the 6-electron reduction of sulfite to sulfide. This is one of several activities required for the biosynthesis of L-cysteine from sulfate.</text>
</comment>
<dbReference type="PANTHER" id="PTHR11493:SF47">
    <property type="entry name" value="SULFITE REDUCTASE [NADPH] SUBUNIT BETA"/>
    <property type="match status" value="1"/>
</dbReference>
<dbReference type="Gene3D" id="3.30.413.10">
    <property type="entry name" value="Sulfite Reductase Hemoprotein, domain 1"/>
    <property type="match status" value="2"/>
</dbReference>
<evidence type="ECO:0000256" key="2">
    <source>
        <dbReference type="ARBA" id="ARBA00022485"/>
    </source>
</evidence>
<dbReference type="InterPro" id="IPR011786">
    <property type="entry name" value="CysI"/>
</dbReference>
<feature type="binding site" description="axial binding residue" evidence="11">
    <location>
        <position position="477"/>
    </location>
    <ligand>
        <name>siroheme</name>
        <dbReference type="ChEBI" id="CHEBI:60052"/>
    </ligand>
    <ligandPart>
        <name>Fe</name>
        <dbReference type="ChEBI" id="CHEBI:18248"/>
    </ligandPart>
</feature>
<dbReference type="Pfam" id="PF03460">
    <property type="entry name" value="NIR_SIR_ferr"/>
    <property type="match status" value="2"/>
</dbReference>
<dbReference type="InterPro" id="IPR005117">
    <property type="entry name" value="NiRdtase/SiRdtase_haem-b_fer"/>
</dbReference>
<keyword evidence="5 11" id="KW-0479">Metal-binding</keyword>
<organism evidence="14 15">
    <name type="scientific">Haloferula sargassicola</name>
    <dbReference type="NCBI Taxonomy" id="490096"/>
    <lineage>
        <taxon>Bacteria</taxon>
        <taxon>Pseudomonadati</taxon>
        <taxon>Verrucomicrobiota</taxon>
        <taxon>Verrucomicrobiia</taxon>
        <taxon>Verrucomicrobiales</taxon>
        <taxon>Verrucomicrobiaceae</taxon>
        <taxon>Haloferula</taxon>
    </lineage>
</organism>
<dbReference type="PANTHER" id="PTHR11493">
    <property type="entry name" value="SULFITE REDUCTASE [NADPH] SUBUNIT BETA-RELATED"/>
    <property type="match status" value="1"/>
</dbReference>
<dbReference type="NCBIfam" id="TIGR02041">
    <property type="entry name" value="CysI"/>
    <property type="match status" value="1"/>
</dbReference>
<evidence type="ECO:0000313" key="14">
    <source>
        <dbReference type="EMBL" id="GAA5483798.1"/>
    </source>
</evidence>
<dbReference type="InterPro" id="IPR045854">
    <property type="entry name" value="NO2/SO3_Rdtase_4Fe4S_sf"/>
</dbReference>
<dbReference type="SUPFAM" id="SSF56014">
    <property type="entry name" value="Nitrite and sulphite reductase 4Fe-4S domain-like"/>
    <property type="match status" value="2"/>
</dbReference>
<keyword evidence="10 11" id="KW-0198">Cysteine biosynthesis</keyword>
<gene>
    <name evidence="11 14" type="primary">cysI</name>
    <name evidence="14" type="ORF">Hsar01_03032</name>
</gene>
<evidence type="ECO:0000256" key="10">
    <source>
        <dbReference type="ARBA" id="ARBA00023192"/>
    </source>
</evidence>
<feature type="domain" description="Nitrite/Sulfite reductase ferredoxin-like" evidence="13">
    <location>
        <begin position="344"/>
        <end position="409"/>
    </location>
</feature>
<sequence length="573" mass="64103">MSEKKLSVNEGLKTASNYLRGTIVEELADLSTGAVSEESNQLLKFHGTYLQDDRDLRADRRSHKLDKAYSFMLRIRLPGGLATPKQWLETDRMADQFANGTIKLTTRQAFQLHGIIKTNLKRTIAEINEAAMDTIAACGDVNRNVMCNPNPHLSSVHEEVQRAAQAISDHLTPQTRAYHEIWLDGEKLASSEEEVEPIYGKTYLPRKFKITIAVPPSNDVDIFANDLSFIAIVENGGLVGYNVAVGGGFGMTHGNEATFPRLADVIGFCTPDQVVDVAEKVVLVQRDFGDRTDRKHARLKYTIEDRGVDWFKAELNKYLGYDLGEVRPYEFTDNGDRYGWTTDERGVHHFTLFVQGGRVVDDHGYPMRTGLREIAKVHQGDFRLTANQNLMIANVTDERRPEIEAMLEKYGMHRSHERSALRLASIACVALPTCGLALAEAERYLPDVITLLEEKLESFGLRHDAITIRMTGCPNGCGRPYVGEIAFIGRGPNRYNLYLGGGHAGDRLNKLYRQDLPADEIIDTLSPILERYAKERGEGEKFGDFVIRTGYVVATRQGSDFHANIKPEALANA</sequence>
<comment type="similarity">
    <text evidence="1 11">Belongs to the nitrite and sulfite reductase 4Fe-4S domain family.</text>
</comment>
<dbReference type="PROSITE" id="PS00365">
    <property type="entry name" value="NIR_SIR"/>
    <property type="match status" value="1"/>
</dbReference>
<dbReference type="InterPro" id="IPR006067">
    <property type="entry name" value="NO2/SO3_Rdtase_4Fe4S_dom"/>
</dbReference>
<evidence type="ECO:0000256" key="9">
    <source>
        <dbReference type="ARBA" id="ARBA00023014"/>
    </source>
</evidence>
<evidence type="ECO:0000256" key="4">
    <source>
        <dbReference type="ARBA" id="ARBA00022617"/>
    </source>
</evidence>
<accession>A0ABP9UVA9</accession>
<comment type="caution">
    <text evidence="14">The sequence shown here is derived from an EMBL/GenBank/DDBJ whole genome shotgun (WGS) entry which is preliminary data.</text>
</comment>
<dbReference type="InterPro" id="IPR006066">
    <property type="entry name" value="NO2/SO3_Rdtase_FeS/sirohaem_BS"/>
</dbReference>
<dbReference type="Proteomes" id="UP001476282">
    <property type="component" value="Unassembled WGS sequence"/>
</dbReference>
<keyword evidence="3 11" id="KW-0028">Amino-acid biosynthesis</keyword>
<proteinExistence type="inferred from homology"/>
<dbReference type="SUPFAM" id="SSF55124">
    <property type="entry name" value="Nitrite/Sulfite reductase N-terminal domain-like"/>
    <property type="match status" value="2"/>
</dbReference>
<keyword evidence="4 11" id="KW-0349">Heme</keyword>
<reference evidence="14 15" key="1">
    <citation type="submission" date="2024-02" db="EMBL/GenBank/DDBJ databases">
        <title>Haloferula sargassicola NBRC 104335.</title>
        <authorList>
            <person name="Ichikawa N."/>
            <person name="Katano-Makiyama Y."/>
            <person name="Hidaka K."/>
        </authorList>
    </citation>
    <scope>NUCLEOTIDE SEQUENCE [LARGE SCALE GENOMIC DNA]</scope>
    <source>
        <strain evidence="14 15">NBRC 104335</strain>
    </source>
</reference>
<keyword evidence="2 11" id="KW-0004">4Fe-4S</keyword>
<evidence type="ECO:0000256" key="8">
    <source>
        <dbReference type="ARBA" id="ARBA00023004"/>
    </source>
</evidence>
<evidence type="ECO:0000256" key="11">
    <source>
        <dbReference type="HAMAP-Rule" id="MF_01540"/>
    </source>
</evidence>
<feature type="binding site" evidence="11">
    <location>
        <position position="428"/>
    </location>
    <ligand>
        <name>[4Fe-4S] cluster</name>
        <dbReference type="ChEBI" id="CHEBI:49883"/>
    </ligand>
</feature>
<dbReference type="NCBIfam" id="NF010029">
    <property type="entry name" value="PRK13504.1"/>
    <property type="match status" value="1"/>
</dbReference>
<dbReference type="InterPro" id="IPR036136">
    <property type="entry name" value="Nit/Sulf_reduc_fer-like_dom_sf"/>
</dbReference>
<feature type="binding site" evidence="11">
    <location>
        <position position="434"/>
    </location>
    <ligand>
        <name>[4Fe-4S] cluster</name>
        <dbReference type="ChEBI" id="CHEBI:49883"/>
    </ligand>
</feature>
<comment type="cofactor">
    <cofactor evidence="11">
        <name>[4Fe-4S] cluster</name>
        <dbReference type="ChEBI" id="CHEBI:49883"/>
    </cofactor>
    <text evidence="11">Binds 1 [4Fe-4S] cluster per subunit.</text>
</comment>
<dbReference type="Pfam" id="PF01077">
    <property type="entry name" value="NIR_SIR"/>
    <property type="match status" value="1"/>
</dbReference>
<evidence type="ECO:0000256" key="1">
    <source>
        <dbReference type="ARBA" id="ARBA00010429"/>
    </source>
</evidence>
<keyword evidence="9 11" id="KW-0411">Iron-sulfur</keyword>
<evidence type="ECO:0000256" key="3">
    <source>
        <dbReference type="ARBA" id="ARBA00022605"/>
    </source>
</evidence>
<keyword evidence="7 11" id="KW-0560">Oxidoreductase</keyword>
<evidence type="ECO:0000313" key="15">
    <source>
        <dbReference type="Proteomes" id="UP001476282"/>
    </source>
</evidence>
<name>A0ABP9UVA9_9BACT</name>
<dbReference type="HAMAP" id="MF_01540">
    <property type="entry name" value="CysI"/>
    <property type="match status" value="1"/>
</dbReference>
<keyword evidence="8 11" id="KW-0408">Iron</keyword>
<feature type="binding site" evidence="11">
    <location>
        <position position="477"/>
    </location>
    <ligand>
        <name>[4Fe-4S] cluster</name>
        <dbReference type="ChEBI" id="CHEBI:49883"/>
    </ligand>
</feature>
<comment type="pathway">
    <text evidence="11">Sulfur metabolism; hydrogen sulfide biosynthesis; hydrogen sulfide from sulfite (NADPH route): step 1/1.</text>
</comment>
<dbReference type="EMBL" id="BAABRI010000017">
    <property type="protein sequence ID" value="GAA5483798.1"/>
    <property type="molecule type" value="Genomic_DNA"/>
</dbReference>
<evidence type="ECO:0000259" key="12">
    <source>
        <dbReference type="Pfam" id="PF01077"/>
    </source>
</evidence>
<keyword evidence="15" id="KW-1185">Reference proteome</keyword>
<evidence type="ECO:0000256" key="5">
    <source>
        <dbReference type="ARBA" id="ARBA00022723"/>
    </source>
</evidence>
<evidence type="ECO:0000256" key="7">
    <source>
        <dbReference type="ARBA" id="ARBA00023002"/>
    </source>
</evidence>
<evidence type="ECO:0000256" key="6">
    <source>
        <dbReference type="ARBA" id="ARBA00022857"/>
    </source>
</evidence>
<feature type="domain" description="Nitrite/sulphite reductase 4Fe-4S" evidence="12">
    <location>
        <begin position="165"/>
        <end position="320"/>
    </location>
</feature>
<dbReference type="InterPro" id="IPR045169">
    <property type="entry name" value="NO2/SO3_Rdtase_4Fe4S_prot"/>
</dbReference>